<keyword evidence="2 3" id="KW-0663">Pyridoxal phosphate</keyword>
<reference evidence="4 5" key="1">
    <citation type="journal article" date="2016" name="Nat. Commun.">
        <title>Thousands of microbial genomes shed light on interconnected biogeochemical processes in an aquifer system.</title>
        <authorList>
            <person name="Anantharaman K."/>
            <person name="Brown C.T."/>
            <person name="Hug L.A."/>
            <person name="Sharon I."/>
            <person name="Castelle C.J."/>
            <person name="Probst A.J."/>
            <person name="Thomas B.C."/>
            <person name="Singh A."/>
            <person name="Wilkins M.J."/>
            <person name="Karaoz U."/>
            <person name="Brodie E.L."/>
            <person name="Williams K.H."/>
            <person name="Hubbard S.S."/>
            <person name="Banfield J.F."/>
        </authorList>
    </citation>
    <scope>NUCLEOTIDE SEQUENCE [LARGE SCALE GENOMIC DNA]</scope>
</reference>
<keyword evidence="4" id="KW-0418">Kinase</keyword>
<comment type="caution">
    <text evidence="4">The sequence shown here is derived from an EMBL/GenBank/DDBJ whole genome shotgun (WGS) entry which is preliminary data.</text>
</comment>
<comment type="similarity">
    <text evidence="3">Belongs to the DegT/DnrJ/EryC1 family.</text>
</comment>
<dbReference type="GO" id="GO:0016301">
    <property type="term" value="F:kinase activity"/>
    <property type="evidence" value="ECO:0007669"/>
    <property type="project" value="UniProtKB-KW"/>
</dbReference>
<dbReference type="InterPro" id="IPR015424">
    <property type="entry name" value="PyrdxlP-dep_Trfase"/>
</dbReference>
<evidence type="ECO:0000256" key="2">
    <source>
        <dbReference type="PIRSR" id="PIRSR000390-2"/>
    </source>
</evidence>
<dbReference type="CDD" id="cd00616">
    <property type="entry name" value="AHBA_syn"/>
    <property type="match status" value="1"/>
</dbReference>
<keyword evidence="4" id="KW-0808">Transferase</keyword>
<dbReference type="InterPro" id="IPR015422">
    <property type="entry name" value="PyrdxlP-dep_Trfase_small"/>
</dbReference>
<evidence type="ECO:0000313" key="4">
    <source>
        <dbReference type="EMBL" id="OGZ18335.1"/>
    </source>
</evidence>
<evidence type="ECO:0000313" key="5">
    <source>
        <dbReference type="Proteomes" id="UP000176662"/>
    </source>
</evidence>
<dbReference type="InterPro" id="IPR000653">
    <property type="entry name" value="DegT/StrS_aminotransferase"/>
</dbReference>
<name>A0A1G2DXQ1_9BACT</name>
<dbReference type="InterPro" id="IPR015421">
    <property type="entry name" value="PyrdxlP-dep_Trfase_major"/>
</dbReference>
<dbReference type="GO" id="GO:0030170">
    <property type="term" value="F:pyridoxal phosphate binding"/>
    <property type="evidence" value="ECO:0007669"/>
    <property type="project" value="TreeGrafter"/>
</dbReference>
<evidence type="ECO:0000256" key="3">
    <source>
        <dbReference type="RuleBase" id="RU004508"/>
    </source>
</evidence>
<accession>A0A1G2DXQ1</accession>
<proteinExistence type="inferred from homology"/>
<dbReference type="PANTHER" id="PTHR30244:SF34">
    <property type="entry name" value="DTDP-4-AMINO-4,6-DIDEOXYGALACTOSE TRANSAMINASE"/>
    <property type="match status" value="1"/>
</dbReference>
<dbReference type="GO" id="GO:0000271">
    <property type="term" value="P:polysaccharide biosynthetic process"/>
    <property type="evidence" value="ECO:0007669"/>
    <property type="project" value="TreeGrafter"/>
</dbReference>
<dbReference type="PIRSF" id="PIRSF000390">
    <property type="entry name" value="PLP_StrS"/>
    <property type="match status" value="1"/>
</dbReference>
<dbReference type="SUPFAM" id="SSF53383">
    <property type="entry name" value="PLP-dependent transferases"/>
    <property type="match status" value="1"/>
</dbReference>
<dbReference type="GO" id="GO:0008483">
    <property type="term" value="F:transaminase activity"/>
    <property type="evidence" value="ECO:0007669"/>
    <property type="project" value="TreeGrafter"/>
</dbReference>
<dbReference type="Gene3D" id="3.40.640.10">
    <property type="entry name" value="Type I PLP-dependent aspartate aminotransferase-like (Major domain)"/>
    <property type="match status" value="1"/>
</dbReference>
<feature type="modified residue" description="N6-(pyridoxal phosphate)lysine" evidence="2">
    <location>
        <position position="178"/>
    </location>
</feature>
<dbReference type="Pfam" id="PF01041">
    <property type="entry name" value="DegT_DnrJ_EryC1"/>
    <property type="match status" value="1"/>
</dbReference>
<gene>
    <name evidence="4" type="ORF">A2Z68_00345</name>
</gene>
<organism evidence="4 5">
    <name type="scientific">Candidatus Nealsonbacteria bacterium RBG_13_38_11</name>
    <dbReference type="NCBI Taxonomy" id="1801662"/>
    <lineage>
        <taxon>Bacteria</taxon>
        <taxon>Candidatus Nealsoniibacteriota</taxon>
    </lineage>
</organism>
<dbReference type="Proteomes" id="UP000176662">
    <property type="component" value="Unassembled WGS sequence"/>
</dbReference>
<feature type="active site" description="Proton acceptor" evidence="1">
    <location>
        <position position="178"/>
    </location>
</feature>
<sequence>MKNKKLWRIGKEELKYIKEAIKGGLKGEFNKKLEEEFAKKFGVNFAVSVNSGNSALHCALYACGVKEGDEVIVPPLTFASPALTTLCLKAVPVFADVDPETFNIDPIDIERKITSKTKAIVTVSLYGLPTDIDKIMLIAKKNNLKVVEDNAECFMGKYQGRLAGTVGDMSIFSFERSKHLTCGSGGMIITNDEKLAEKTRKFSILGYSTLSAKQDSFKTSLDVVQHPSFKRHEILGFNYRLPEVCAAMVLAQLEKADKLIEMRQKIAELYSKAIEGCSWLVPQKTPAGFVNAYWTYVLKLDTSKVAWEKFRQTFLELGGERYYGTWSVNYLEPVFEGLEFPENNMKYEKGLCPVAEELQPRLIQLKTNFGDIKYAELQASILKRTIEKLD</sequence>
<dbReference type="AlphaFoldDB" id="A0A1G2DXQ1"/>
<dbReference type="PANTHER" id="PTHR30244">
    <property type="entry name" value="TRANSAMINASE"/>
    <property type="match status" value="1"/>
</dbReference>
<dbReference type="EMBL" id="MHLX01000042">
    <property type="protein sequence ID" value="OGZ18335.1"/>
    <property type="molecule type" value="Genomic_DNA"/>
</dbReference>
<protein>
    <submittedName>
        <fullName evidence="4">Histidine kinase</fullName>
    </submittedName>
</protein>
<dbReference type="Gene3D" id="3.90.1150.10">
    <property type="entry name" value="Aspartate Aminotransferase, domain 1"/>
    <property type="match status" value="1"/>
</dbReference>
<evidence type="ECO:0000256" key="1">
    <source>
        <dbReference type="PIRSR" id="PIRSR000390-1"/>
    </source>
</evidence>